<evidence type="ECO:0000313" key="11">
    <source>
        <dbReference type="EMBL" id="KAF6320469.1"/>
    </source>
</evidence>
<evidence type="ECO:0000313" key="12">
    <source>
        <dbReference type="Proteomes" id="UP000558488"/>
    </source>
</evidence>
<dbReference type="GO" id="GO:0005886">
    <property type="term" value="C:plasma membrane"/>
    <property type="evidence" value="ECO:0007669"/>
    <property type="project" value="UniProtKB-SubCell"/>
</dbReference>
<comment type="similarity">
    <text evidence="3">Belongs to the claudin family.</text>
</comment>
<evidence type="ECO:0000256" key="2">
    <source>
        <dbReference type="ARBA" id="ARBA00004651"/>
    </source>
</evidence>
<comment type="caution">
    <text evidence="11">The sequence shown here is derived from an EMBL/GenBank/DDBJ whole genome shotgun (WGS) entry which is preliminary data.</text>
</comment>
<keyword evidence="12" id="KW-1185">Reference proteome</keyword>
<dbReference type="PANTHER" id="PTHR12002">
    <property type="entry name" value="CLAUDIN"/>
    <property type="match status" value="1"/>
</dbReference>
<evidence type="ECO:0000256" key="8">
    <source>
        <dbReference type="ARBA" id="ARBA00022989"/>
    </source>
</evidence>
<dbReference type="OrthoDB" id="9895009at2759"/>
<evidence type="ECO:0000256" key="5">
    <source>
        <dbReference type="ARBA" id="ARBA00022475"/>
    </source>
</evidence>
<protein>
    <recommendedName>
        <fullName evidence="13">Claudin 34</fullName>
    </recommendedName>
</protein>
<keyword evidence="7" id="KW-0965">Cell junction</keyword>
<keyword evidence="6 10" id="KW-0812">Transmembrane</keyword>
<dbReference type="GO" id="GO:0005198">
    <property type="term" value="F:structural molecule activity"/>
    <property type="evidence" value="ECO:0007669"/>
    <property type="project" value="InterPro"/>
</dbReference>
<reference evidence="11 12" key="1">
    <citation type="journal article" date="2020" name="Nature">
        <title>Six reference-quality genomes reveal evolution of bat adaptations.</title>
        <authorList>
            <person name="Jebb D."/>
            <person name="Huang Z."/>
            <person name="Pippel M."/>
            <person name="Hughes G.M."/>
            <person name="Lavrichenko K."/>
            <person name="Devanna P."/>
            <person name="Winkler S."/>
            <person name="Jermiin L.S."/>
            <person name="Skirmuntt E.C."/>
            <person name="Katzourakis A."/>
            <person name="Burkitt-Gray L."/>
            <person name="Ray D.A."/>
            <person name="Sullivan K.A.M."/>
            <person name="Roscito J.G."/>
            <person name="Kirilenko B.M."/>
            <person name="Davalos L.M."/>
            <person name="Corthals A.P."/>
            <person name="Power M.L."/>
            <person name="Jones G."/>
            <person name="Ransome R.D."/>
            <person name="Dechmann D.K.N."/>
            <person name="Locatelli A.G."/>
            <person name="Puechmaille S.J."/>
            <person name="Fedrigo O."/>
            <person name="Jarvis E.D."/>
            <person name="Hiller M."/>
            <person name="Vernes S.C."/>
            <person name="Myers E.W."/>
            <person name="Teeling E.C."/>
        </authorList>
    </citation>
    <scope>NUCLEOTIDE SEQUENCE [LARGE SCALE GENOMIC DNA]</scope>
    <source>
        <strain evidence="11">MPipKuh1</strain>
        <tissue evidence="11">Flight muscle</tissue>
    </source>
</reference>
<keyword evidence="4" id="KW-0796">Tight junction</keyword>
<dbReference type="GO" id="GO:0005923">
    <property type="term" value="C:bicellular tight junction"/>
    <property type="evidence" value="ECO:0007669"/>
    <property type="project" value="UniProtKB-SubCell"/>
</dbReference>
<organism evidence="11 12">
    <name type="scientific">Pipistrellus kuhlii</name>
    <name type="common">Kuhl's pipistrelle</name>
    <dbReference type="NCBI Taxonomy" id="59472"/>
    <lineage>
        <taxon>Eukaryota</taxon>
        <taxon>Metazoa</taxon>
        <taxon>Chordata</taxon>
        <taxon>Craniata</taxon>
        <taxon>Vertebrata</taxon>
        <taxon>Euteleostomi</taxon>
        <taxon>Mammalia</taxon>
        <taxon>Eutheria</taxon>
        <taxon>Laurasiatheria</taxon>
        <taxon>Chiroptera</taxon>
        <taxon>Yangochiroptera</taxon>
        <taxon>Vespertilionidae</taxon>
        <taxon>Pipistrellus</taxon>
    </lineage>
</organism>
<evidence type="ECO:0000256" key="9">
    <source>
        <dbReference type="ARBA" id="ARBA00023136"/>
    </source>
</evidence>
<dbReference type="InterPro" id="IPR006187">
    <property type="entry name" value="Claudin"/>
</dbReference>
<evidence type="ECO:0000256" key="4">
    <source>
        <dbReference type="ARBA" id="ARBA00022427"/>
    </source>
</evidence>
<keyword evidence="5" id="KW-1003">Cell membrane</keyword>
<feature type="transmembrane region" description="Helical" evidence="10">
    <location>
        <begin position="12"/>
        <end position="30"/>
    </location>
</feature>
<evidence type="ECO:0000256" key="7">
    <source>
        <dbReference type="ARBA" id="ARBA00022949"/>
    </source>
</evidence>
<dbReference type="Proteomes" id="UP000558488">
    <property type="component" value="Unassembled WGS sequence"/>
</dbReference>
<comment type="subcellular location">
    <subcellularLocation>
        <location evidence="1">Cell junction</location>
        <location evidence="1">Tight junction</location>
    </subcellularLocation>
    <subcellularLocation>
        <location evidence="2">Cell membrane</location>
        <topology evidence="2">Multi-pass membrane protein</topology>
    </subcellularLocation>
</comment>
<evidence type="ECO:0000256" key="3">
    <source>
        <dbReference type="ARBA" id="ARBA00008295"/>
    </source>
</evidence>
<sequence>MALFNKANCQAAMLALNMLGWIFTMVSMGLPNWRIWYIDSSPAPPWGLACVGMWKVCTYQPNSLQSRPMACHRYTYSDAYLPLDILLAQHLLLAASFLAFLGKRFIVMGLRRGYATQLQKDTTCDLFFTSRMLSITAGAFISIAVLCNYYAVINEEAIHFPPSFHIPYRPDRQEMGSTVYLAILAALLMLFSGLFTISFQQPPQQPNVSPISQV</sequence>
<keyword evidence="8 10" id="KW-1133">Transmembrane helix</keyword>
<keyword evidence="9 10" id="KW-0472">Membrane</keyword>
<feature type="transmembrane region" description="Helical" evidence="10">
    <location>
        <begin position="179"/>
        <end position="199"/>
    </location>
</feature>
<evidence type="ECO:0000256" key="1">
    <source>
        <dbReference type="ARBA" id="ARBA00004435"/>
    </source>
</evidence>
<dbReference type="InterPro" id="IPR004031">
    <property type="entry name" value="PMP22/EMP/MP20/Claudin"/>
</dbReference>
<evidence type="ECO:0000256" key="6">
    <source>
        <dbReference type="ARBA" id="ARBA00022692"/>
    </source>
</evidence>
<feature type="transmembrane region" description="Helical" evidence="10">
    <location>
        <begin position="79"/>
        <end position="102"/>
    </location>
</feature>
<evidence type="ECO:0000256" key="10">
    <source>
        <dbReference type="SAM" id="Phobius"/>
    </source>
</evidence>
<dbReference type="EMBL" id="JACAGB010000016">
    <property type="protein sequence ID" value="KAF6320469.1"/>
    <property type="molecule type" value="Genomic_DNA"/>
</dbReference>
<evidence type="ECO:0008006" key="13">
    <source>
        <dbReference type="Google" id="ProtNLM"/>
    </source>
</evidence>
<gene>
    <name evidence="11" type="ORF">mPipKuh1_002909</name>
</gene>
<dbReference type="AlphaFoldDB" id="A0A7J7V5Q0"/>
<name>A0A7J7V5Q0_PIPKU</name>
<accession>A0A7J7V5Q0</accession>
<dbReference type="Pfam" id="PF13903">
    <property type="entry name" value="Claudin_2"/>
    <property type="match status" value="1"/>
</dbReference>
<feature type="transmembrane region" description="Helical" evidence="10">
    <location>
        <begin position="132"/>
        <end position="153"/>
    </location>
</feature>
<proteinExistence type="inferred from homology"/>
<dbReference type="Gene3D" id="1.20.140.150">
    <property type="match status" value="1"/>
</dbReference>